<evidence type="ECO:0000313" key="2">
    <source>
        <dbReference type="EMBL" id="MEE2024851.1"/>
    </source>
</evidence>
<reference evidence="2 3" key="1">
    <citation type="submission" date="2023-06" db="EMBL/GenBank/DDBJ databases">
        <title>Alkalimonas sp., MEB004 an alkaliphilic bacterium isolated from Lonar Lake, India.</title>
        <authorList>
            <person name="Joshi A."/>
            <person name="Thite S."/>
        </authorList>
    </citation>
    <scope>NUCLEOTIDE SEQUENCE [LARGE SCALE GENOMIC DNA]</scope>
    <source>
        <strain evidence="2 3">MEB004</strain>
    </source>
</reference>
<feature type="transmembrane region" description="Helical" evidence="1">
    <location>
        <begin position="476"/>
        <end position="499"/>
    </location>
</feature>
<comment type="caution">
    <text evidence="2">The sequence shown here is derived from an EMBL/GenBank/DDBJ whole genome shotgun (WGS) entry which is preliminary data.</text>
</comment>
<evidence type="ECO:0000256" key="1">
    <source>
        <dbReference type="SAM" id="Phobius"/>
    </source>
</evidence>
<keyword evidence="1" id="KW-0812">Transmembrane</keyword>
<dbReference type="Pfam" id="PF03929">
    <property type="entry name" value="PepSY_TM"/>
    <property type="match status" value="1"/>
</dbReference>
<feature type="transmembrane region" description="Helical" evidence="1">
    <location>
        <begin position="187"/>
        <end position="216"/>
    </location>
</feature>
<dbReference type="EMBL" id="JAUGZK010000007">
    <property type="protein sequence ID" value="MEE2024851.1"/>
    <property type="molecule type" value="Genomic_DNA"/>
</dbReference>
<feature type="transmembrane region" description="Helical" evidence="1">
    <location>
        <begin position="445"/>
        <end position="464"/>
    </location>
</feature>
<keyword evidence="3" id="KW-1185">Reference proteome</keyword>
<organism evidence="2 3">
    <name type="scientific">Alkalimonas mucilaginosa</name>
    <dbReference type="NCBI Taxonomy" id="3057676"/>
    <lineage>
        <taxon>Bacteria</taxon>
        <taxon>Pseudomonadati</taxon>
        <taxon>Pseudomonadota</taxon>
        <taxon>Gammaproteobacteria</taxon>
        <taxon>Alkalimonas</taxon>
    </lineage>
</organism>
<dbReference type="PANTHER" id="PTHR34219:SF4">
    <property type="entry name" value="PEPSY DOMAIN-CONTAINING PROTEIN"/>
    <property type="match status" value="1"/>
</dbReference>
<sequence length="517" mass="57697">MKSRFIDSMNWLHTWAGLVVGWVLFAVFLTGTLAYFQHEISRWMQPELPETASSEQAILHAQQYLEQYASDAERWTIVLPGERGMTTNLFWQPAPVINDGDQPRPRFQQISLDGTGQPAVSRDSRGGQFFYRFHFDLHYIPVIWARWIVGFCSILMLLALISGVVIHKKIFKDFFTLQWSKGHKSWLDAHTLTSVLALPFHLMITYTGLVTLMFLYMSLAISANYDNRQAFFNELGRSSEVVASGIASPLQPLGTILDDARNQLGGANISFINVIQPADQASVVELRESPTASLTAGSRLLRYSGSTAEQLPNQTTPSAPEKVRQTLINLHAGRFAEPMLRWLYFLSGLAGTAMIGSGLVLWSARRSAKAASNTFGQQLVHSLNGATLLGLPLAIALYFWANRLLPLQWENRAETEIKVFFAGWLLMLIYSLVRDAKYLWREGLIILASAFLLLPGLNLLTSQHHLGNSLLSGQRVFAAVDLCFLLTGILCLLSAGVLYHRRQTVPMAASVIQRGKA</sequence>
<feature type="transmembrane region" description="Helical" evidence="1">
    <location>
        <begin position="342"/>
        <end position="362"/>
    </location>
</feature>
<keyword evidence="1" id="KW-1133">Transmembrane helix</keyword>
<dbReference type="InterPro" id="IPR005625">
    <property type="entry name" value="PepSY-ass_TM"/>
</dbReference>
<gene>
    <name evidence="2" type="ORF">QWF21_11390</name>
</gene>
<dbReference type="Proteomes" id="UP001339167">
    <property type="component" value="Unassembled WGS sequence"/>
</dbReference>
<evidence type="ECO:0000313" key="3">
    <source>
        <dbReference type="Proteomes" id="UP001339167"/>
    </source>
</evidence>
<name>A0ABU7JGP4_9GAMM</name>
<proteinExistence type="predicted"/>
<feature type="transmembrane region" description="Helical" evidence="1">
    <location>
        <begin position="383"/>
        <end position="401"/>
    </location>
</feature>
<keyword evidence="1" id="KW-0472">Membrane</keyword>
<feature type="transmembrane region" description="Helical" evidence="1">
    <location>
        <begin position="144"/>
        <end position="166"/>
    </location>
</feature>
<dbReference type="RefSeq" id="WP_330088173.1">
    <property type="nucleotide sequence ID" value="NZ_JAUGZK010000007.1"/>
</dbReference>
<accession>A0ABU7JGP4</accession>
<feature type="transmembrane region" description="Helical" evidence="1">
    <location>
        <begin position="12"/>
        <end position="36"/>
    </location>
</feature>
<protein>
    <submittedName>
        <fullName evidence="2">PepSY-associated TM helix domain-containing protein</fullName>
    </submittedName>
</protein>
<dbReference type="PANTHER" id="PTHR34219">
    <property type="entry name" value="IRON-REGULATED INNER MEMBRANE PROTEIN-RELATED"/>
    <property type="match status" value="1"/>
</dbReference>